<gene>
    <name evidence="2" type="ORF">HII31_06440</name>
</gene>
<evidence type="ECO:0000313" key="2">
    <source>
        <dbReference type="EMBL" id="KAF7192408.1"/>
    </source>
</evidence>
<feature type="region of interest" description="Disordered" evidence="1">
    <location>
        <begin position="134"/>
        <end position="243"/>
    </location>
</feature>
<feature type="region of interest" description="Disordered" evidence="1">
    <location>
        <begin position="279"/>
        <end position="459"/>
    </location>
</feature>
<sequence>MDLIRQSQLAIGIREDIPNLLRCSIDHPFITFLRTGLDDIEEATAGIAAGKLQSSPVWETMVDEFIDKIGPWLFGISCLRSRFLVNAEVDTLGGRYPKNLFWTKGTHQKQIRLELRQLITSEFSKRRIEPLGQVYTSIEPTKSQAKDNEKNPSDGDGDPEEKDELDTSSISISEDEDTDMQTSFHRRGVNGKHVNVEKATEEQYGQLPNDGPSEDERHDPSAVLTAAMASPETAPKPSREQVGDVSVEVVNHTDDDLVMPHESPARARRWLTPLTRHLADTGRISEDKNEVEADHLEREPSLMNKFRYRSKKQGKRRADSARKGSAKRIKTAANDDSTIPGNGTIQKMPDEKSRSSELERPAASLRPDAESGPEKYNGSYPGDGALKDMPEITNRAHGQESGPSAPSESAPSNSLSRIVSTAPSECEGTLPRTNPVQDPDKTIERATSSSSSNSPDTTADPFKRVVAKAYLRKDCPDVVCLSECITAADLFSRLEDIQESHCKLRKRTMCAIIVRIGSLEPFRICHARHTDYGLGALISAVENKRDEEQVLFEIVWNRSS</sequence>
<organism evidence="2 3">
    <name type="scientific">Pseudocercospora fuligena</name>
    <dbReference type="NCBI Taxonomy" id="685502"/>
    <lineage>
        <taxon>Eukaryota</taxon>
        <taxon>Fungi</taxon>
        <taxon>Dikarya</taxon>
        <taxon>Ascomycota</taxon>
        <taxon>Pezizomycotina</taxon>
        <taxon>Dothideomycetes</taxon>
        <taxon>Dothideomycetidae</taxon>
        <taxon>Mycosphaerellales</taxon>
        <taxon>Mycosphaerellaceae</taxon>
        <taxon>Pseudocercospora</taxon>
    </lineage>
</organism>
<dbReference type="AlphaFoldDB" id="A0A8H6RJR4"/>
<reference evidence="2" key="1">
    <citation type="submission" date="2020-04" db="EMBL/GenBank/DDBJ databases">
        <title>Draft genome resource of the tomato pathogen Pseudocercospora fuligena.</title>
        <authorList>
            <person name="Zaccaron A."/>
        </authorList>
    </citation>
    <scope>NUCLEOTIDE SEQUENCE</scope>
    <source>
        <strain evidence="2">PF001</strain>
    </source>
</reference>
<proteinExistence type="predicted"/>
<name>A0A8H6RJR4_9PEZI</name>
<feature type="compositionally biased region" description="Acidic residues" evidence="1">
    <location>
        <begin position="155"/>
        <end position="166"/>
    </location>
</feature>
<feature type="compositionally biased region" description="Basic and acidic residues" evidence="1">
    <location>
        <begin position="348"/>
        <end position="360"/>
    </location>
</feature>
<dbReference type="OrthoDB" id="3649774at2759"/>
<feature type="compositionally biased region" description="Basic and acidic residues" evidence="1">
    <location>
        <begin position="144"/>
        <end position="153"/>
    </location>
</feature>
<accession>A0A8H6RJR4</accession>
<feature type="compositionally biased region" description="Low complexity" evidence="1">
    <location>
        <begin position="400"/>
        <end position="416"/>
    </location>
</feature>
<feature type="compositionally biased region" description="Polar residues" evidence="1">
    <location>
        <begin position="334"/>
        <end position="345"/>
    </location>
</feature>
<comment type="caution">
    <text evidence="2">The sequence shown here is derived from an EMBL/GenBank/DDBJ whole genome shotgun (WGS) entry which is preliminary data.</text>
</comment>
<dbReference type="Proteomes" id="UP000660729">
    <property type="component" value="Unassembled WGS sequence"/>
</dbReference>
<keyword evidence="3" id="KW-1185">Reference proteome</keyword>
<evidence type="ECO:0000313" key="3">
    <source>
        <dbReference type="Proteomes" id="UP000660729"/>
    </source>
</evidence>
<evidence type="ECO:0000256" key="1">
    <source>
        <dbReference type="SAM" id="MobiDB-lite"/>
    </source>
</evidence>
<dbReference type="EMBL" id="JABCIY010000148">
    <property type="protein sequence ID" value="KAF7192408.1"/>
    <property type="molecule type" value="Genomic_DNA"/>
</dbReference>
<feature type="compositionally biased region" description="Basic and acidic residues" evidence="1">
    <location>
        <begin position="279"/>
        <end position="300"/>
    </location>
</feature>
<feature type="compositionally biased region" description="Polar residues" evidence="1">
    <location>
        <begin position="134"/>
        <end position="143"/>
    </location>
</feature>
<protein>
    <submittedName>
        <fullName evidence="2">Uncharacterized protein</fullName>
    </submittedName>
</protein>
<feature type="compositionally biased region" description="Basic residues" evidence="1">
    <location>
        <begin position="306"/>
        <end position="315"/>
    </location>
</feature>